<evidence type="ECO:0000259" key="3">
    <source>
        <dbReference type="PROSITE" id="PS51186"/>
    </source>
</evidence>
<dbReference type="Proteomes" id="UP000019063">
    <property type="component" value="Unassembled WGS sequence"/>
</dbReference>
<dbReference type="InterPro" id="IPR016181">
    <property type="entry name" value="Acyl_CoA_acyltransferase"/>
</dbReference>
<dbReference type="SUPFAM" id="SSF55729">
    <property type="entry name" value="Acyl-CoA N-acyltransferases (Nat)"/>
    <property type="match status" value="1"/>
</dbReference>
<dbReference type="CDD" id="cd04301">
    <property type="entry name" value="NAT_SF"/>
    <property type="match status" value="1"/>
</dbReference>
<dbReference type="PANTHER" id="PTHR43877">
    <property type="entry name" value="AMINOALKYLPHOSPHONATE N-ACETYLTRANSFERASE-RELATED-RELATED"/>
    <property type="match status" value="1"/>
</dbReference>
<dbReference type="STRING" id="1379903.ATO8_15142"/>
<sequence length="160" mass="18141">MDVTFRDYDPADADWIVARHQAHYAEAEGFDDSFGALVAKVLARFEATRDPARERGWIAVDADGARRGSIFCMTRDDDTAQLRLFLLDPALRGHGVGQRMLDAFTIWARSRGYRRAVLWTHESHRAACALYARSGWTCRSSTPVTSFGRPLVEQHWDIVL</sequence>
<organism evidence="4 5">
    <name type="scientific">Roseivivax marinus</name>
    <dbReference type="NCBI Taxonomy" id="1379903"/>
    <lineage>
        <taxon>Bacteria</taxon>
        <taxon>Pseudomonadati</taxon>
        <taxon>Pseudomonadota</taxon>
        <taxon>Alphaproteobacteria</taxon>
        <taxon>Rhodobacterales</taxon>
        <taxon>Roseobacteraceae</taxon>
        <taxon>Roseivivax</taxon>
    </lineage>
</organism>
<dbReference type="PATRIC" id="fig|1317118.6.peg.3117"/>
<dbReference type="RefSeq" id="WP_043845601.1">
    <property type="nucleotide sequence ID" value="NZ_AQQW01000009.1"/>
</dbReference>
<keyword evidence="1 4" id="KW-0808">Transferase</keyword>
<dbReference type="Pfam" id="PF00583">
    <property type="entry name" value="Acetyltransf_1"/>
    <property type="match status" value="1"/>
</dbReference>
<dbReference type="EMBL" id="AQQW01000009">
    <property type="protein sequence ID" value="ETW12013.1"/>
    <property type="molecule type" value="Genomic_DNA"/>
</dbReference>
<dbReference type="AlphaFoldDB" id="W4HHY8"/>
<keyword evidence="5" id="KW-1185">Reference proteome</keyword>
<feature type="domain" description="N-acetyltransferase" evidence="3">
    <location>
        <begin position="3"/>
        <end position="160"/>
    </location>
</feature>
<evidence type="ECO:0000256" key="1">
    <source>
        <dbReference type="ARBA" id="ARBA00022679"/>
    </source>
</evidence>
<comment type="caution">
    <text evidence="4">The sequence shown here is derived from an EMBL/GenBank/DDBJ whole genome shotgun (WGS) entry which is preliminary data.</text>
</comment>
<dbReference type="InterPro" id="IPR050832">
    <property type="entry name" value="Bact_Acetyltransf"/>
</dbReference>
<reference evidence="4 5" key="1">
    <citation type="journal article" date="2014" name="Antonie Van Leeuwenhoek">
        <title>Roseivivax atlanticus sp. nov., isolated from surface seawater of the Atlantic Ocean.</title>
        <authorList>
            <person name="Li G."/>
            <person name="Lai Q."/>
            <person name="Liu X."/>
            <person name="Sun F."/>
            <person name="Shao Z."/>
        </authorList>
    </citation>
    <scope>NUCLEOTIDE SEQUENCE [LARGE SCALE GENOMIC DNA]</scope>
    <source>
        <strain evidence="4 5">22II-s10s</strain>
    </source>
</reference>
<dbReference type="InterPro" id="IPR000182">
    <property type="entry name" value="GNAT_dom"/>
</dbReference>
<proteinExistence type="predicted"/>
<evidence type="ECO:0000313" key="5">
    <source>
        <dbReference type="Proteomes" id="UP000019063"/>
    </source>
</evidence>
<dbReference type="GO" id="GO:0016747">
    <property type="term" value="F:acyltransferase activity, transferring groups other than amino-acyl groups"/>
    <property type="evidence" value="ECO:0007669"/>
    <property type="project" value="InterPro"/>
</dbReference>
<dbReference type="PROSITE" id="PS51186">
    <property type="entry name" value="GNAT"/>
    <property type="match status" value="1"/>
</dbReference>
<dbReference type="eggNOG" id="COG0456">
    <property type="taxonomic scope" value="Bacteria"/>
</dbReference>
<evidence type="ECO:0000313" key="4">
    <source>
        <dbReference type="EMBL" id="ETW12013.1"/>
    </source>
</evidence>
<evidence type="ECO:0000256" key="2">
    <source>
        <dbReference type="ARBA" id="ARBA00023315"/>
    </source>
</evidence>
<accession>W4HHY8</accession>
<name>W4HHY8_9RHOB</name>
<dbReference type="Gene3D" id="3.40.630.30">
    <property type="match status" value="1"/>
</dbReference>
<gene>
    <name evidence="4" type="ORF">ATO8_15142</name>
</gene>
<dbReference type="PANTHER" id="PTHR43877:SF2">
    <property type="entry name" value="AMINOALKYLPHOSPHONATE N-ACETYLTRANSFERASE-RELATED"/>
    <property type="match status" value="1"/>
</dbReference>
<protein>
    <submittedName>
        <fullName evidence="4">Acetyltransferase</fullName>
    </submittedName>
</protein>
<keyword evidence="2" id="KW-0012">Acyltransferase</keyword>